<proteinExistence type="predicted"/>
<feature type="transmembrane region" description="Helical" evidence="3">
    <location>
        <begin position="9"/>
        <end position="28"/>
    </location>
</feature>
<evidence type="ECO:0000256" key="2">
    <source>
        <dbReference type="SAM" id="Coils"/>
    </source>
</evidence>
<keyword evidence="1" id="KW-0677">Repeat</keyword>
<sequence>MFINSITHLIPVFIFLTHIYIYICAMSWNNGAMMCDVMPTISEDGVDTSGTIDEHNTHDANIEQVSVLMVNMLEDRDKLQEQLEQYKRSMEEGNQRVRELEKEKESLRRQFDIHTQHLPNELQSMTKELVQIREQLLEKDEEIAERNNTRLLLEHLECLVSRHERSLRVTVMKRQAQSPAGVSSEVEVLKALKSLFEHHKALDEKNSGLKARLAMVAAEAEEAQACVFIMILETNGALSGESAARLVEMQEACERMKMELTNSLKQANELTARNTDLDSQLSNSQKDLHSCQEQLTKMKNQLHEAGAQKNDQEARISTLESRYLAAQREATCIRDLNDKLEHQLANKDAAVRLNEEKQERVQRLERQIQEASAELERAVQREKMNEEHSQRLSSTVDKNWLTQQLENTKKIYDQVSTTERTKERLQRDNDTLRQEIEALRQQLYKARTAQFHSRMHAGIPQSISLIPNGVSAPSPVQTVQQFSNYTNPTPPGYATVGIRRPNKGRISALQVWLFFNIFYWSKRDIKIDHFKDDPSKIQTLNEQEWDRLQQAHVLANVQQAFSSSPSMLEIGGSTTLPRGTITPSQQQQQEILMNSIPQQGQQEAHVLASMLQERLDAINSEISFLQTHQLHVWLKMWKCMGNRYIYWKKLFSIFNTVILIY</sequence>
<dbReference type="Proteomes" id="UP000095283">
    <property type="component" value="Unplaced"/>
</dbReference>
<name>A0A1I7WNM5_HETBA</name>
<dbReference type="WBParaSite" id="Hba_06744">
    <property type="protein sequence ID" value="Hba_06744"/>
    <property type="gene ID" value="Hba_06744"/>
</dbReference>
<evidence type="ECO:0000259" key="4">
    <source>
        <dbReference type="Pfam" id="PF25526"/>
    </source>
</evidence>
<keyword evidence="3" id="KW-0812">Transmembrane</keyword>
<dbReference type="InterPro" id="IPR029515">
    <property type="entry name" value="Liprin"/>
</dbReference>
<dbReference type="GO" id="GO:0048786">
    <property type="term" value="C:presynaptic active zone"/>
    <property type="evidence" value="ECO:0007669"/>
    <property type="project" value="TreeGrafter"/>
</dbReference>
<dbReference type="PANTHER" id="PTHR12587">
    <property type="entry name" value="LAR INTERACTING PROTEIN LIP -RELATED PROTEIN"/>
    <property type="match status" value="1"/>
</dbReference>
<accession>A0A1I7WNM5</accession>
<protein>
    <submittedName>
        <fullName evidence="6">Liprin-alpha-2-like</fullName>
    </submittedName>
</protein>
<feature type="coiled-coil region" evidence="2">
    <location>
        <begin position="246"/>
        <end position="381"/>
    </location>
</feature>
<evidence type="ECO:0000313" key="6">
    <source>
        <dbReference type="WBParaSite" id="Hba_06744"/>
    </source>
</evidence>
<evidence type="ECO:0000313" key="5">
    <source>
        <dbReference type="Proteomes" id="UP000095283"/>
    </source>
</evidence>
<keyword evidence="5" id="KW-1185">Reference proteome</keyword>
<dbReference type="InterPro" id="IPR057892">
    <property type="entry name" value="LIP-1_CC2"/>
</dbReference>
<keyword evidence="3" id="KW-0472">Membrane</keyword>
<keyword evidence="2" id="KW-0175">Coiled coil</keyword>
<feature type="coiled-coil region" evidence="2">
    <location>
        <begin position="62"/>
        <end position="142"/>
    </location>
</feature>
<dbReference type="AlphaFoldDB" id="A0A1I7WNM5"/>
<evidence type="ECO:0000256" key="1">
    <source>
        <dbReference type="ARBA" id="ARBA00022737"/>
    </source>
</evidence>
<reference evidence="6" key="1">
    <citation type="submission" date="2016-11" db="UniProtKB">
        <authorList>
            <consortium name="WormBaseParasite"/>
        </authorList>
    </citation>
    <scope>IDENTIFICATION</scope>
</reference>
<dbReference type="GO" id="GO:0050808">
    <property type="term" value="P:synapse organization"/>
    <property type="evidence" value="ECO:0007669"/>
    <property type="project" value="TreeGrafter"/>
</dbReference>
<feature type="domain" description="Liprin-alpha CC2" evidence="4">
    <location>
        <begin position="243"/>
        <end position="362"/>
    </location>
</feature>
<evidence type="ECO:0000256" key="3">
    <source>
        <dbReference type="SAM" id="Phobius"/>
    </source>
</evidence>
<organism evidence="5 6">
    <name type="scientific">Heterorhabditis bacteriophora</name>
    <name type="common">Entomopathogenic nematode worm</name>
    <dbReference type="NCBI Taxonomy" id="37862"/>
    <lineage>
        <taxon>Eukaryota</taxon>
        <taxon>Metazoa</taxon>
        <taxon>Ecdysozoa</taxon>
        <taxon>Nematoda</taxon>
        <taxon>Chromadorea</taxon>
        <taxon>Rhabditida</taxon>
        <taxon>Rhabditina</taxon>
        <taxon>Rhabditomorpha</taxon>
        <taxon>Strongyloidea</taxon>
        <taxon>Heterorhabditidae</taxon>
        <taxon>Heterorhabditis</taxon>
    </lineage>
</organism>
<dbReference type="PANTHER" id="PTHR12587:SF20">
    <property type="entry name" value="LIPRIN-ALPHA, ISOFORM E"/>
    <property type="match status" value="1"/>
</dbReference>
<dbReference type="Pfam" id="PF25526">
    <property type="entry name" value="LIP-1"/>
    <property type="match status" value="1"/>
</dbReference>
<feature type="coiled-coil region" evidence="2">
    <location>
        <begin position="415"/>
        <end position="449"/>
    </location>
</feature>
<keyword evidence="3" id="KW-1133">Transmembrane helix</keyword>